<sequence length="884" mass="98665">MANCRSPPHFTAFWFSTAAFCYVFFFAVIMSKATPNPYPVVKIGALVDLNTRRGKDISSALHLALINVNKEVSLFQGIRFELEIEDCSCDPIQGVASAMELTKKGVAIILGPQSSIVAHVVACIGEATQIPILSFGATDPNLSMDQYSYFFRTAPSDEDQMSAIATLIESFNWQDVTIIFTDDDHGADGASSLHRSLQERDIRSFNSSRIPLNPTADKLREQLLQLDSAESRVFVLHTAGGLGLKILTLAAGLDMFRSGYVWIVTDLTASALVKPNNDLKDFISYEGLLAVHRFIYPSSLYKDLLIQLQGENFSDIHNLNVLGGPDAYTIYAYDAFFAAAYAITLHLAQGNNLSFTEYYKVHDGFHAEDDFRHMKVLESGPALRSALWNTSFMGTCGLIQFDKHGDVGNVVFEFVNLVGENFSVVAYWVGGNHLITSAPHVLDNGSITINSTSENANTTSLNIVWPGGSREIPKGWVPPKSGSPLRIGVPMKAGYHEIVSQTKSADNKTIYDGFCIEVFEIAVKRLRYSVSFEYIPLFSDIMGKVNPLYDNLIDMVHSGEYDAAVGDITITAERLRLVDFTQPFIESGLVVLVKKRDNRLGNPWSFLQPFTPTMWCTILGFTVFIGIVIWILDHAENHEFQGEMKKQLFSVLWFMFSTLFTTHKEETKTILARTILILWLFVVLILNSSYTASLTAILTVEQLKPEIKGLESLIERNLVIGYQTGSFVKDYLIGLHVHPDRLKDLGSWKDYKSALDLGQSKGGVAAIVDERPYIDLFLSLDCRHYTIAGPEFTKSGWGFVSKRGSELIDDLSAEILKMSQDMELERLHDKWFNEQKCSEIEATIDEQSNRLGIRSFWALFVIMGSVGIASIILYGVHGFLNRFC</sequence>
<dbReference type="GO" id="GO:0015276">
    <property type="term" value="F:ligand-gated monoatomic ion channel activity"/>
    <property type="evidence" value="ECO:0007669"/>
    <property type="project" value="InterPro"/>
</dbReference>
<evidence type="ECO:0000259" key="16">
    <source>
        <dbReference type="SMART" id="SM00079"/>
    </source>
</evidence>
<evidence type="ECO:0000256" key="13">
    <source>
        <dbReference type="PIRNR" id="PIRNR037090"/>
    </source>
</evidence>
<evidence type="ECO:0000256" key="14">
    <source>
        <dbReference type="PIRSR" id="PIRSR037090-50"/>
    </source>
</evidence>
<dbReference type="Gene3D" id="3.40.50.2300">
    <property type="match status" value="2"/>
</dbReference>
<keyword evidence="11 13" id="KW-1071">Ligand-gated ion channel</keyword>
<keyword evidence="6 15" id="KW-1133">Transmembrane helix</keyword>
<dbReference type="Proteomes" id="UP000825935">
    <property type="component" value="Chromosome 29"/>
</dbReference>
<evidence type="ECO:0000256" key="9">
    <source>
        <dbReference type="ARBA" id="ARBA00023170"/>
    </source>
</evidence>
<evidence type="ECO:0000256" key="7">
    <source>
        <dbReference type="ARBA" id="ARBA00023065"/>
    </source>
</evidence>
<comment type="similarity">
    <text evidence="2 13">Belongs to the glutamate-gated ion channel (TC 1.A.10.1) family.</text>
</comment>
<keyword evidence="4 15" id="KW-0812">Transmembrane</keyword>
<feature type="domain" description="Ionotropic glutamate receptor C-terminal" evidence="16">
    <location>
        <begin position="484"/>
        <end position="834"/>
    </location>
</feature>
<dbReference type="OrthoDB" id="5984008at2759"/>
<evidence type="ECO:0000256" key="2">
    <source>
        <dbReference type="ARBA" id="ARBA00008685"/>
    </source>
</evidence>
<keyword evidence="14" id="KW-1015">Disulfide bond</keyword>
<dbReference type="Pfam" id="PF00060">
    <property type="entry name" value="Lig_chan"/>
    <property type="match status" value="1"/>
</dbReference>
<dbReference type="InterPro" id="IPR019594">
    <property type="entry name" value="Glu/Gly-bd"/>
</dbReference>
<dbReference type="Pfam" id="PF10613">
    <property type="entry name" value="Lig_chan-Glu_bd"/>
    <property type="match status" value="1"/>
</dbReference>
<evidence type="ECO:0000256" key="12">
    <source>
        <dbReference type="ARBA" id="ARBA00023303"/>
    </source>
</evidence>
<dbReference type="FunFam" id="3.40.190.10:FF:000054">
    <property type="entry name" value="Glutamate receptor"/>
    <property type="match status" value="1"/>
</dbReference>
<dbReference type="Gene3D" id="3.40.190.10">
    <property type="entry name" value="Periplasmic binding protein-like II"/>
    <property type="match status" value="2"/>
</dbReference>
<evidence type="ECO:0000313" key="17">
    <source>
        <dbReference type="EMBL" id="KAH7291299.1"/>
    </source>
</evidence>
<accession>A0A8T2R4P7</accession>
<dbReference type="FunFam" id="1.10.287.70:FF:000037">
    <property type="entry name" value="Glutamate receptor"/>
    <property type="match status" value="1"/>
</dbReference>
<dbReference type="GO" id="GO:0016020">
    <property type="term" value="C:membrane"/>
    <property type="evidence" value="ECO:0007669"/>
    <property type="project" value="UniProtKB-SubCell"/>
</dbReference>
<comment type="subcellular location">
    <subcellularLocation>
        <location evidence="1">Membrane</location>
        <topology evidence="1">Multi-pass membrane protein</topology>
    </subcellularLocation>
</comment>
<feature type="transmembrane region" description="Helical" evidence="15">
    <location>
        <begin position="12"/>
        <end position="30"/>
    </location>
</feature>
<dbReference type="InterPro" id="IPR001320">
    <property type="entry name" value="Iontro_rcpt_C"/>
</dbReference>
<gene>
    <name evidence="17" type="ORF">KP509_29G011200</name>
</gene>
<feature type="transmembrane region" description="Helical" evidence="15">
    <location>
        <begin position="856"/>
        <end position="876"/>
    </location>
</feature>
<dbReference type="InterPro" id="IPR015683">
    <property type="entry name" value="Ionotropic_Glu_rcpt"/>
</dbReference>
<dbReference type="PIRSF" id="PIRSF037090">
    <property type="entry name" value="Iontro_Glu-like_rcpt_pln"/>
    <property type="match status" value="1"/>
</dbReference>
<dbReference type="InterPro" id="IPR001828">
    <property type="entry name" value="ANF_lig-bd_rcpt"/>
</dbReference>
<evidence type="ECO:0000256" key="4">
    <source>
        <dbReference type="ARBA" id="ARBA00022692"/>
    </source>
</evidence>
<dbReference type="InterPro" id="IPR028082">
    <property type="entry name" value="Peripla_BP_I"/>
</dbReference>
<dbReference type="EMBL" id="CM035434">
    <property type="protein sequence ID" value="KAH7291299.1"/>
    <property type="molecule type" value="Genomic_DNA"/>
</dbReference>
<proteinExistence type="inferred from homology"/>
<comment type="function">
    <text evidence="13">Glutamate-gated receptor that probably acts as non-selective cation channel.</text>
</comment>
<dbReference type="AlphaFoldDB" id="A0A8T2R4P7"/>
<feature type="transmembrane region" description="Helical" evidence="15">
    <location>
        <begin position="675"/>
        <end position="700"/>
    </location>
</feature>
<evidence type="ECO:0000256" key="1">
    <source>
        <dbReference type="ARBA" id="ARBA00004141"/>
    </source>
</evidence>
<keyword evidence="9 13" id="KW-0675">Receptor</keyword>
<dbReference type="SUPFAM" id="SSF53850">
    <property type="entry name" value="Periplasmic binding protein-like II"/>
    <property type="match status" value="1"/>
</dbReference>
<keyword evidence="7 13" id="KW-0406">Ion transport</keyword>
<keyword evidence="18" id="KW-1185">Reference proteome</keyword>
<comment type="caution">
    <text evidence="17">The sequence shown here is derived from an EMBL/GenBank/DDBJ whole genome shotgun (WGS) entry which is preliminary data.</text>
</comment>
<evidence type="ECO:0000256" key="6">
    <source>
        <dbReference type="ARBA" id="ARBA00022989"/>
    </source>
</evidence>
<evidence type="ECO:0000256" key="10">
    <source>
        <dbReference type="ARBA" id="ARBA00023180"/>
    </source>
</evidence>
<reference evidence="17" key="1">
    <citation type="submission" date="2021-08" db="EMBL/GenBank/DDBJ databases">
        <title>WGS assembly of Ceratopteris richardii.</title>
        <authorList>
            <person name="Marchant D.B."/>
            <person name="Chen G."/>
            <person name="Jenkins J."/>
            <person name="Shu S."/>
            <person name="Leebens-Mack J."/>
            <person name="Grimwood J."/>
            <person name="Schmutz J."/>
            <person name="Soltis P."/>
            <person name="Soltis D."/>
            <person name="Chen Z.-H."/>
        </authorList>
    </citation>
    <scope>NUCLEOTIDE SEQUENCE</scope>
    <source>
        <strain evidence="17">Whitten #5841</strain>
        <tissue evidence="17">Leaf</tissue>
    </source>
</reference>
<evidence type="ECO:0000256" key="5">
    <source>
        <dbReference type="ARBA" id="ARBA00022729"/>
    </source>
</evidence>
<dbReference type="InterPro" id="IPR017103">
    <property type="entry name" value="Iontropic_Glu_rcpt_pln"/>
</dbReference>
<name>A0A8T2R4P7_CERRI</name>
<keyword evidence="3 13" id="KW-0813">Transport</keyword>
<evidence type="ECO:0000256" key="3">
    <source>
        <dbReference type="ARBA" id="ARBA00022448"/>
    </source>
</evidence>
<protein>
    <recommendedName>
        <fullName evidence="13">Glutamate receptor</fullName>
    </recommendedName>
</protein>
<dbReference type="SUPFAM" id="SSF53822">
    <property type="entry name" value="Periplasmic binding protein-like I"/>
    <property type="match status" value="1"/>
</dbReference>
<dbReference type="SMART" id="SM00079">
    <property type="entry name" value="PBPe"/>
    <property type="match status" value="1"/>
</dbReference>
<dbReference type="CDD" id="cd13686">
    <property type="entry name" value="GluR_Plant"/>
    <property type="match status" value="1"/>
</dbReference>
<dbReference type="Gene3D" id="1.10.287.70">
    <property type="match status" value="1"/>
</dbReference>
<dbReference type="Pfam" id="PF01094">
    <property type="entry name" value="ANF_receptor"/>
    <property type="match status" value="1"/>
</dbReference>
<evidence type="ECO:0000256" key="8">
    <source>
        <dbReference type="ARBA" id="ARBA00023136"/>
    </source>
</evidence>
<evidence type="ECO:0000256" key="15">
    <source>
        <dbReference type="SAM" id="Phobius"/>
    </source>
</evidence>
<feature type="transmembrane region" description="Helical" evidence="15">
    <location>
        <begin position="612"/>
        <end position="632"/>
    </location>
</feature>
<dbReference type="OMA" id="EMFNTEC"/>
<feature type="disulfide bond" evidence="14">
    <location>
        <begin position="782"/>
        <end position="837"/>
    </location>
</feature>
<keyword evidence="12 13" id="KW-0407">Ion channel</keyword>
<dbReference type="PANTHER" id="PTHR18966">
    <property type="entry name" value="IONOTROPIC GLUTAMATE RECEPTOR"/>
    <property type="match status" value="1"/>
</dbReference>
<evidence type="ECO:0000256" key="11">
    <source>
        <dbReference type="ARBA" id="ARBA00023286"/>
    </source>
</evidence>
<keyword evidence="8 13" id="KW-0472">Membrane</keyword>
<evidence type="ECO:0000313" key="18">
    <source>
        <dbReference type="Proteomes" id="UP000825935"/>
    </source>
</evidence>
<organism evidence="17 18">
    <name type="scientific">Ceratopteris richardii</name>
    <name type="common">Triangle waterfern</name>
    <dbReference type="NCBI Taxonomy" id="49495"/>
    <lineage>
        <taxon>Eukaryota</taxon>
        <taxon>Viridiplantae</taxon>
        <taxon>Streptophyta</taxon>
        <taxon>Embryophyta</taxon>
        <taxon>Tracheophyta</taxon>
        <taxon>Polypodiopsida</taxon>
        <taxon>Polypodiidae</taxon>
        <taxon>Polypodiales</taxon>
        <taxon>Pteridineae</taxon>
        <taxon>Pteridaceae</taxon>
        <taxon>Parkerioideae</taxon>
        <taxon>Ceratopteris</taxon>
    </lineage>
</organism>
<keyword evidence="5" id="KW-0732">Signal</keyword>
<keyword evidence="10" id="KW-0325">Glycoprotein</keyword>